<accession>A0ABQ9XDY7</accession>
<feature type="transmembrane region" description="Helical" evidence="2">
    <location>
        <begin position="162"/>
        <end position="182"/>
    </location>
</feature>
<feature type="transmembrane region" description="Helical" evidence="2">
    <location>
        <begin position="262"/>
        <end position="289"/>
    </location>
</feature>
<feature type="transmembrane region" description="Helical" evidence="2">
    <location>
        <begin position="55"/>
        <end position="75"/>
    </location>
</feature>
<dbReference type="EMBL" id="JARBJD010000153">
    <property type="protein sequence ID" value="KAK2949619.1"/>
    <property type="molecule type" value="Genomic_DNA"/>
</dbReference>
<dbReference type="Proteomes" id="UP001281761">
    <property type="component" value="Unassembled WGS sequence"/>
</dbReference>
<reference evidence="3 4" key="1">
    <citation type="journal article" date="2022" name="bioRxiv">
        <title>Genomics of Preaxostyla Flagellates Illuminates Evolutionary Transitions and the Path Towards Mitochondrial Loss.</title>
        <authorList>
            <person name="Novak L.V.F."/>
            <person name="Treitli S.C."/>
            <person name="Pyrih J."/>
            <person name="Halakuc P."/>
            <person name="Pipaliya S.V."/>
            <person name="Vacek V."/>
            <person name="Brzon O."/>
            <person name="Soukal P."/>
            <person name="Eme L."/>
            <person name="Dacks J.B."/>
            <person name="Karnkowska A."/>
            <person name="Elias M."/>
            <person name="Hampl V."/>
        </authorList>
    </citation>
    <scope>NUCLEOTIDE SEQUENCE [LARGE SCALE GENOMIC DNA]</scope>
    <source>
        <strain evidence="3">NAU3</strain>
        <tissue evidence="3">Gut</tissue>
    </source>
</reference>
<name>A0ABQ9XDY7_9EUKA</name>
<feature type="region of interest" description="Disordered" evidence="1">
    <location>
        <begin position="367"/>
        <end position="387"/>
    </location>
</feature>
<feature type="compositionally biased region" description="Basic residues" evidence="1">
    <location>
        <begin position="370"/>
        <end position="380"/>
    </location>
</feature>
<feature type="transmembrane region" description="Helical" evidence="2">
    <location>
        <begin position="203"/>
        <end position="226"/>
    </location>
</feature>
<keyword evidence="2" id="KW-0472">Membrane</keyword>
<evidence type="ECO:0000313" key="4">
    <source>
        <dbReference type="Proteomes" id="UP001281761"/>
    </source>
</evidence>
<organism evidence="3 4">
    <name type="scientific">Blattamonas nauphoetae</name>
    <dbReference type="NCBI Taxonomy" id="2049346"/>
    <lineage>
        <taxon>Eukaryota</taxon>
        <taxon>Metamonada</taxon>
        <taxon>Preaxostyla</taxon>
        <taxon>Oxymonadida</taxon>
        <taxon>Blattamonas</taxon>
    </lineage>
</organism>
<gene>
    <name evidence="3" type="ORF">BLNAU_15479</name>
</gene>
<feature type="transmembrane region" description="Helical" evidence="2">
    <location>
        <begin position="95"/>
        <end position="113"/>
    </location>
</feature>
<evidence type="ECO:0008006" key="5">
    <source>
        <dbReference type="Google" id="ProtNLM"/>
    </source>
</evidence>
<feature type="transmembrane region" description="Helical" evidence="2">
    <location>
        <begin position="125"/>
        <end position="150"/>
    </location>
</feature>
<protein>
    <recommendedName>
        <fullName evidence="5">Integral membrane protein</fullName>
    </recommendedName>
</protein>
<evidence type="ECO:0000313" key="3">
    <source>
        <dbReference type="EMBL" id="KAK2949619.1"/>
    </source>
</evidence>
<comment type="caution">
    <text evidence="3">The sequence shown here is derived from an EMBL/GenBank/DDBJ whole genome shotgun (WGS) entry which is preliminary data.</text>
</comment>
<keyword evidence="2" id="KW-1133">Transmembrane helix</keyword>
<keyword evidence="4" id="KW-1185">Reference proteome</keyword>
<keyword evidence="2" id="KW-0812">Transmembrane</keyword>
<evidence type="ECO:0000256" key="1">
    <source>
        <dbReference type="SAM" id="MobiDB-lite"/>
    </source>
</evidence>
<evidence type="ECO:0000256" key="2">
    <source>
        <dbReference type="SAM" id="Phobius"/>
    </source>
</evidence>
<proteinExistence type="predicted"/>
<sequence length="395" mass="44431">MGYDTTTLNPITWNIYGAGAFPTVILSVVCLCIVLALSSVLFFEIRDKIGFSSKLKKASIVLLLLDDFLQLISFYIPVPFRFVANELMVGTIPTFLYFGGFVCFSLWTFTALGSTRIRLKLYQKILVALCILSIFLIRSADTIITLISPFFAQSQTLEKLGVIAHIVSASSYILLGLIVSIAGFRMIRILRIEAYLRVDRWRIVILIVLTQLLGLLSVAQFIFMLLDALDCNPISDKNGLYIKQCMDYPEKSNSTPCLKANLLVMGISLVFILLPSLLVTLVLMVFTFVKPTSHHRSEEEIAIFRHSSDPRHQVIEPDEISLLSSFRPRSFSVNDDIPDDQILFNSTSKVQFDDWTNTDGNILGASLPLGKKKRKGHSRSNRPEREPIFDDFVGI</sequence>
<feature type="transmembrane region" description="Helical" evidence="2">
    <location>
        <begin position="20"/>
        <end position="43"/>
    </location>
</feature>